<dbReference type="PANTHER" id="PTHR11806">
    <property type="entry name" value="GLUCOSE INHIBITED DIVISION PROTEIN A"/>
    <property type="match status" value="1"/>
</dbReference>
<comment type="cofactor">
    <cofactor evidence="1 11">
        <name>FAD</name>
        <dbReference type="ChEBI" id="CHEBI:57692"/>
    </cofactor>
</comment>
<protein>
    <recommendedName>
        <fullName evidence="4 11">tRNA uridine 5-carboxymethylaminomethyl modification enzyme MnmG</fullName>
    </recommendedName>
    <alternativeName>
        <fullName evidence="10 11">Glucose-inhibited division protein A</fullName>
    </alternativeName>
</protein>
<comment type="similarity">
    <text evidence="3 11">Belongs to the MnmG family.</text>
</comment>
<evidence type="ECO:0000256" key="5">
    <source>
        <dbReference type="ARBA" id="ARBA00022630"/>
    </source>
</evidence>
<dbReference type="Proteomes" id="UP001165541">
    <property type="component" value="Unassembled WGS sequence"/>
</dbReference>
<evidence type="ECO:0000256" key="11">
    <source>
        <dbReference type="HAMAP-Rule" id="MF_00129"/>
    </source>
</evidence>
<evidence type="ECO:0000256" key="10">
    <source>
        <dbReference type="ARBA" id="ARBA00031800"/>
    </source>
</evidence>
<dbReference type="InterPro" id="IPR049312">
    <property type="entry name" value="GIDA_C_N"/>
</dbReference>
<dbReference type="PROSITE" id="PS01280">
    <property type="entry name" value="GIDA_1"/>
    <property type="match status" value="1"/>
</dbReference>
<dbReference type="EMBL" id="JAMKFE010000021">
    <property type="protein sequence ID" value="MCM5682630.1"/>
    <property type="molecule type" value="Genomic_DNA"/>
</dbReference>
<dbReference type="InterPro" id="IPR026904">
    <property type="entry name" value="MnmG_C"/>
</dbReference>
<dbReference type="RefSeq" id="WP_251781176.1">
    <property type="nucleotide sequence ID" value="NZ_JAMKFE010000021.1"/>
</dbReference>
<dbReference type="SUPFAM" id="SSF51905">
    <property type="entry name" value="FAD/NAD(P)-binding domain"/>
    <property type="match status" value="1"/>
</dbReference>
<keyword evidence="8 11" id="KW-0520">NAD</keyword>
<gene>
    <name evidence="11 13" type="primary">mnmG</name>
    <name evidence="11" type="synonym">gidA</name>
    <name evidence="13" type="ORF">M8A51_24120</name>
</gene>
<dbReference type="NCBIfam" id="TIGR00136">
    <property type="entry name" value="mnmG_gidA"/>
    <property type="match status" value="1"/>
</dbReference>
<comment type="caution">
    <text evidence="13">The sequence shown here is derived from an EMBL/GenBank/DDBJ whole genome shotgun (WGS) entry which is preliminary data.</text>
</comment>
<dbReference type="Pfam" id="PF01134">
    <property type="entry name" value="GIDA"/>
    <property type="match status" value="1"/>
</dbReference>
<evidence type="ECO:0000313" key="14">
    <source>
        <dbReference type="Proteomes" id="UP001165541"/>
    </source>
</evidence>
<dbReference type="Pfam" id="PF13932">
    <property type="entry name" value="SAM_GIDA_C"/>
    <property type="match status" value="1"/>
</dbReference>
<dbReference type="Gene3D" id="1.10.150.570">
    <property type="entry name" value="GidA associated domain, C-terminal subdomain"/>
    <property type="match status" value="1"/>
</dbReference>
<evidence type="ECO:0000256" key="7">
    <source>
        <dbReference type="ARBA" id="ARBA00022827"/>
    </source>
</evidence>
<dbReference type="HAMAP" id="MF_00129">
    <property type="entry name" value="MnmG_GidA"/>
    <property type="match status" value="1"/>
</dbReference>
<dbReference type="InterPro" id="IPR020595">
    <property type="entry name" value="MnmG-rel_CS"/>
</dbReference>
<keyword evidence="5 11" id="KW-0285">Flavoprotein</keyword>
<feature type="binding site" evidence="11">
    <location>
        <begin position="13"/>
        <end position="18"/>
    </location>
    <ligand>
        <name>FAD</name>
        <dbReference type="ChEBI" id="CHEBI:57692"/>
    </ligand>
</feature>
<comment type="function">
    <text evidence="2 11">NAD-binding protein involved in the addition of a carboxymethylaminomethyl (cmnm) group at the wobble position (U34) of certain tRNAs, forming tRNA-cmnm(5)s(2)U34.</text>
</comment>
<organism evidence="13 14">
    <name type="scientific">Caldimonas mangrovi</name>
    <dbReference type="NCBI Taxonomy" id="2944811"/>
    <lineage>
        <taxon>Bacteria</taxon>
        <taxon>Pseudomonadati</taxon>
        <taxon>Pseudomonadota</taxon>
        <taxon>Betaproteobacteria</taxon>
        <taxon>Burkholderiales</taxon>
        <taxon>Sphaerotilaceae</taxon>
        <taxon>Caldimonas</taxon>
    </lineage>
</organism>
<evidence type="ECO:0000313" key="13">
    <source>
        <dbReference type="EMBL" id="MCM5682630.1"/>
    </source>
</evidence>
<comment type="caution">
    <text evidence="11">Lacks conserved residue(s) required for the propagation of feature annotation.</text>
</comment>
<dbReference type="InterPro" id="IPR047001">
    <property type="entry name" value="MnmG_C_subdom"/>
</dbReference>
<dbReference type="InterPro" id="IPR004416">
    <property type="entry name" value="MnmG"/>
</dbReference>
<evidence type="ECO:0000259" key="12">
    <source>
        <dbReference type="SMART" id="SM01228"/>
    </source>
</evidence>
<dbReference type="PRINTS" id="PR00411">
    <property type="entry name" value="PNDRDTASEI"/>
</dbReference>
<comment type="subunit">
    <text evidence="9 11">Homodimer. Heterotetramer of two MnmE and two MnmG subunits.</text>
</comment>
<sequence length="657" mass="71679">MLYPKEFDVIVVGGGHAGTEAALAAARMGCATLLLTHNIETLGQMSCNPSIGGIGKGHLVKEIDALGGAMAAATDEAGIQFRILNGSKGPAVRATRAQADRILYKAAIRHRLENQPNLWLFQQAVDDLMIEGDRVVGAVTQVGVRFRSRTVVLTAGTFLDGKIHVGLQNYAAGRAGDPPAVSLSGRLKDLKLPQGRLKTGTPPRIDGRSIDFSKLTEQPGDLDPVPVFSFLGSADQHPRQVPCWITHTNEHTHEIIRSGFDRSPMFTGVIEGVGPRYCPSIEDKINRFADKGSHQIFLEPEGLTTHEFYPNGISTSLPFDVQLAAVHSMPGLENAHVLRPGYAIEYDYFDPRELKASFETRAIGGLFFAGQINGTTGYEEAAAQGLFAGANAALQVQGRAPWVPRRDQAYLGVLVDDLITKGVTEPYRMFTSRAEFRLQLREDNADLRLTDTGRELGLVDDARWDAFNRKRDAVSRETEKLKTTWVHPAILPAAEAERLVGKALEHEYNLADLLRRPGVWFDSIAAAAAIARPESGVSRATLRSTLGQSTADAVIEQIEISIKYAGYIDKQNEEVTRAAHYEHLKLPAELDYMEVKALSHEVRQKLNKHRPETLGQASRISGVTPAAISLLLVHLKKGRFKGFDRAANDGASPADAA</sequence>
<evidence type="ECO:0000256" key="2">
    <source>
        <dbReference type="ARBA" id="ARBA00003717"/>
    </source>
</evidence>
<reference evidence="13" key="1">
    <citation type="submission" date="2022-05" db="EMBL/GenBank/DDBJ databases">
        <title>Schlegelella sp. nov., isolated from mangrove soil.</title>
        <authorList>
            <person name="Liu Y."/>
            <person name="Ge X."/>
            <person name="Liu W."/>
        </authorList>
    </citation>
    <scope>NUCLEOTIDE SEQUENCE</scope>
    <source>
        <strain evidence="13">S2-27</strain>
    </source>
</reference>
<dbReference type="PROSITE" id="PS01281">
    <property type="entry name" value="GIDA_2"/>
    <property type="match status" value="1"/>
</dbReference>
<dbReference type="InterPro" id="IPR040131">
    <property type="entry name" value="MnmG_N"/>
</dbReference>
<evidence type="ECO:0000256" key="4">
    <source>
        <dbReference type="ARBA" id="ARBA00020461"/>
    </source>
</evidence>
<accession>A0ABT0YV52</accession>
<dbReference type="SMART" id="SM01228">
    <property type="entry name" value="GIDA_assoc_3"/>
    <property type="match status" value="1"/>
</dbReference>
<dbReference type="InterPro" id="IPR002218">
    <property type="entry name" value="MnmG-rel"/>
</dbReference>
<feature type="domain" description="tRNA uridine 5-carboxymethylaminomethyl modification enzyme C-terminal subdomain" evidence="12">
    <location>
        <begin position="562"/>
        <end position="633"/>
    </location>
</feature>
<evidence type="ECO:0000256" key="1">
    <source>
        <dbReference type="ARBA" id="ARBA00001974"/>
    </source>
</evidence>
<keyword evidence="7 11" id="KW-0274">FAD</keyword>
<evidence type="ECO:0000256" key="6">
    <source>
        <dbReference type="ARBA" id="ARBA00022694"/>
    </source>
</evidence>
<dbReference type="PANTHER" id="PTHR11806:SF0">
    <property type="entry name" value="PROTEIN MTO1 HOMOLOG, MITOCHONDRIAL"/>
    <property type="match status" value="1"/>
</dbReference>
<keyword evidence="11" id="KW-0963">Cytoplasm</keyword>
<dbReference type="InterPro" id="IPR036188">
    <property type="entry name" value="FAD/NAD-bd_sf"/>
</dbReference>
<feature type="binding site" evidence="11">
    <location>
        <begin position="274"/>
        <end position="288"/>
    </location>
    <ligand>
        <name>NAD(+)</name>
        <dbReference type="ChEBI" id="CHEBI:57540"/>
    </ligand>
</feature>
<dbReference type="Pfam" id="PF21680">
    <property type="entry name" value="GIDA_C_1st"/>
    <property type="match status" value="1"/>
</dbReference>
<evidence type="ECO:0000256" key="3">
    <source>
        <dbReference type="ARBA" id="ARBA00007653"/>
    </source>
</evidence>
<evidence type="ECO:0000256" key="9">
    <source>
        <dbReference type="ARBA" id="ARBA00025948"/>
    </source>
</evidence>
<keyword evidence="14" id="KW-1185">Reference proteome</keyword>
<name>A0ABT0YV52_9BURK</name>
<comment type="subcellular location">
    <subcellularLocation>
        <location evidence="11">Cytoplasm</location>
    </subcellularLocation>
</comment>
<evidence type="ECO:0000256" key="8">
    <source>
        <dbReference type="ARBA" id="ARBA00023027"/>
    </source>
</evidence>
<keyword evidence="6 11" id="KW-0819">tRNA processing</keyword>
<proteinExistence type="inferred from homology"/>
<dbReference type="Gene3D" id="3.50.50.60">
    <property type="entry name" value="FAD/NAD(P)-binding domain"/>
    <property type="match status" value="2"/>
</dbReference>
<dbReference type="Gene3D" id="1.10.10.1800">
    <property type="entry name" value="tRNA uridine 5-carboxymethylaminomethyl modification enzyme MnmG/GidA"/>
    <property type="match status" value="1"/>
</dbReference>
<dbReference type="InterPro" id="IPR044920">
    <property type="entry name" value="MnmG_C_subdom_sf"/>
</dbReference>